<evidence type="ECO:0000313" key="1">
    <source>
        <dbReference type="EMBL" id="GFU32812.1"/>
    </source>
</evidence>
<name>A0A8X6UQH1_NEPPI</name>
<sequence length="98" mass="10958">MPLCPHPALDPSFFQSLVPLQPTQFSQPIPVQSADPKKVTFTSTSKSISPNSKDYVLLNPFVLKGVYLLKSRLLVHDNNGDTEHLRFRTIGNDKGHDQ</sequence>
<keyword evidence="2" id="KW-1185">Reference proteome</keyword>
<protein>
    <submittedName>
        <fullName evidence="1">Uncharacterized protein</fullName>
    </submittedName>
</protein>
<evidence type="ECO:0000313" key="2">
    <source>
        <dbReference type="Proteomes" id="UP000887013"/>
    </source>
</evidence>
<dbReference type="EMBL" id="BMAW01083247">
    <property type="protein sequence ID" value="GFU32812.1"/>
    <property type="molecule type" value="Genomic_DNA"/>
</dbReference>
<gene>
    <name evidence="1" type="ORF">NPIL_96071</name>
</gene>
<dbReference type="AlphaFoldDB" id="A0A8X6UQH1"/>
<accession>A0A8X6UQH1</accession>
<proteinExistence type="predicted"/>
<comment type="caution">
    <text evidence="1">The sequence shown here is derived from an EMBL/GenBank/DDBJ whole genome shotgun (WGS) entry which is preliminary data.</text>
</comment>
<organism evidence="1 2">
    <name type="scientific">Nephila pilipes</name>
    <name type="common">Giant wood spider</name>
    <name type="synonym">Nephila maculata</name>
    <dbReference type="NCBI Taxonomy" id="299642"/>
    <lineage>
        <taxon>Eukaryota</taxon>
        <taxon>Metazoa</taxon>
        <taxon>Ecdysozoa</taxon>
        <taxon>Arthropoda</taxon>
        <taxon>Chelicerata</taxon>
        <taxon>Arachnida</taxon>
        <taxon>Araneae</taxon>
        <taxon>Araneomorphae</taxon>
        <taxon>Entelegynae</taxon>
        <taxon>Araneoidea</taxon>
        <taxon>Nephilidae</taxon>
        <taxon>Nephila</taxon>
    </lineage>
</organism>
<reference evidence="1" key="1">
    <citation type="submission" date="2020-08" db="EMBL/GenBank/DDBJ databases">
        <title>Multicomponent nature underlies the extraordinary mechanical properties of spider dragline silk.</title>
        <authorList>
            <person name="Kono N."/>
            <person name="Nakamura H."/>
            <person name="Mori M."/>
            <person name="Yoshida Y."/>
            <person name="Ohtoshi R."/>
            <person name="Malay A.D."/>
            <person name="Moran D.A.P."/>
            <person name="Tomita M."/>
            <person name="Numata K."/>
            <person name="Arakawa K."/>
        </authorList>
    </citation>
    <scope>NUCLEOTIDE SEQUENCE</scope>
</reference>
<dbReference type="Proteomes" id="UP000887013">
    <property type="component" value="Unassembled WGS sequence"/>
</dbReference>